<feature type="compositionally biased region" description="Basic residues" evidence="1">
    <location>
        <begin position="326"/>
        <end position="336"/>
    </location>
</feature>
<sequence length="1210" mass="130814">MGQREGVELSSRAPRYLRELERVRIVIAAFLDFEASGLRLVCGSWRCIDARTGRVSGDAAAAYSGTDATVLGLPCRKYYQACVAAFMVPVGSEGKPAGWWTTFSDESAPVYLDLFIRRTEALKGRKKKKRSAWPTEPPWFSGSSHGFSSGGVAMGETKTVGEDQPQSASVGNRKFVCLVRDGVAFRSSPNIDDKCSEGVRGGQIVEAADVDDGWIRTRTDLWLPLRIDDQLLFEEVLRCDKVSPRPAPEEDPEEAFTVDSIVPGVTSPIRTIVQCLSKPGYQAGDPQVSHLKRLLHAHYMKMREMERKELEAVEAFEKASEERRREKERKKKKKKYGGNDRDLNAAETFFIPLSFSADQRSRSDRAADADYPSSPPSAVGGPLAPAKSVVTSKARSWGGGGEGQQLWMRLTEPPDRSSTGIGATFDWSHCDDRVRVQRVEFETASRRMGMRPGDILDSISDMPVDCTMQAHIILMLRSRRPLKLGITRPASRGGPGGEVNSLSTSDNPRPEGPSRVEGRESCGCSGLTYGPATNTLFLHRESTLDRWGFTWDDHLYSAYGCRVVKDVVSGSIAAASGVEAFSRLLACNGNTEPEAITAALTGEMDIQLTFVKNAGLTPFTLTVSEVEAGSMALVDGVVTLVKHGGTVCAYNRTASQQRKVEPGCHVISTSHRAGEITHVLVRPKNGSGDDDGATEPSGRSISPRLLENGPVESMPWRFEVSVFRRSLMHPWGFQVDPTSLKVTAIDEERVSRSGMREDDVVQSANGQAGASLLFNLSTATAARLVLVRRNAQVQIYTATISREPKQDFWGITLSPDRLVKKLSGPSLSAVPPLCVGDCLVSVNGSGSAMREIAAELRAAGPRTITVQLVRCVDGVAAEAIERRPRALSRPPPLLPPIPKMLPSSRVVGRHENLIELERADERANEDSQADVEKPAMRERMDEVGEVEDTTSPEQEELDSRVTDGGGADQPTVVEDDPRIVERELLRTGYARACQQGQDTIGPDITSRSAARELLLQLYSAAADRPVHITLARESTDIRWGLPLSNSGNAAAVVAGVVGGSPAWGSDEIREGDEVMAAKVNHGDAFDWNFEGVLRALMNSAAEGVDLVVIRSGPGKVPSLLLGSPTPVLVPVVVTRKAAEDPWGVSFEGSTGVVTGISNSGSSELMIGDRIVSVGEDDSAECLHALAATDSTVLGLKVIRSVSQDGLNVLV</sequence>
<dbReference type="AlphaFoldDB" id="A0A7J6M1P5"/>
<feature type="region of interest" description="Disordered" evidence="1">
    <location>
        <begin position="917"/>
        <end position="975"/>
    </location>
</feature>
<evidence type="ECO:0000313" key="3">
    <source>
        <dbReference type="EMBL" id="KAF4665397.1"/>
    </source>
</evidence>
<evidence type="ECO:0000313" key="4">
    <source>
        <dbReference type="Proteomes" id="UP000570595"/>
    </source>
</evidence>
<feature type="region of interest" description="Disordered" evidence="1">
    <location>
        <begin position="485"/>
        <end position="521"/>
    </location>
</feature>
<proteinExistence type="predicted"/>
<organism evidence="3 4">
    <name type="scientific">Perkinsus olseni</name>
    <name type="common">Perkinsus atlanticus</name>
    <dbReference type="NCBI Taxonomy" id="32597"/>
    <lineage>
        <taxon>Eukaryota</taxon>
        <taxon>Sar</taxon>
        <taxon>Alveolata</taxon>
        <taxon>Perkinsozoa</taxon>
        <taxon>Perkinsea</taxon>
        <taxon>Perkinsida</taxon>
        <taxon>Perkinsidae</taxon>
        <taxon>Perkinsus</taxon>
    </lineage>
</organism>
<feature type="region of interest" description="Disordered" evidence="1">
    <location>
        <begin position="126"/>
        <end position="167"/>
    </location>
</feature>
<evidence type="ECO:0000259" key="2">
    <source>
        <dbReference type="PROSITE" id="PS50106"/>
    </source>
</evidence>
<feature type="region of interest" description="Disordered" evidence="1">
    <location>
        <begin position="681"/>
        <end position="706"/>
    </location>
</feature>
<feature type="region of interest" description="Disordered" evidence="1">
    <location>
        <begin position="361"/>
        <end position="384"/>
    </location>
</feature>
<evidence type="ECO:0000256" key="1">
    <source>
        <dbReference type="SAM" id="MobiDB-lite"/>
    </source>
</evidence>
<dbReference type="OrthoDB" id="10418964at2759"/>
<accession>A0A7J6M1P5</accession>
<protein>
    <recommendedName>
        <fullName evidence="2">PDZ domain-containing protein</fullName>
    </recommendedName>
</protein>
<feature type="region of interest" description="Disordered" evidence="1">
    <location>
        <begin position="319"/>
        <end position="339"/>
    </location>
</feature>
<feature type="compositionally biased region" description="Basic and acidic residues" evidence="1">
    <location>
        <begin position="508"/>
        <end position="520"/>
    </location>
</feature>
<feature type="compositionally biased region" description="Acidic residues" evidence="1">
    <location>
        <begin position="943"/>
        <end position="956"/>
    </location>
</feature>
<dbReference type="InterPro" id="IPR036034">
    <property type="entry name" value="PDZ_sf"/>
</dbReference>
<gene>
    <name evidence="3" type="ORF">FOZ61_010948</name>
</gene>
<dbReference type="SUPFAM" id="SSF50156">
    <property type="entry name" value="PDZ domain-like"/>
    <property type="match status" value="2"/>
</dbReference>
<dbReference type="Proteomes" id="UP000570595">
    <property type="component" value="Unassembled WGS sequence"/>
</dbReference>
<dbReference type="PROSITE" id="PS50106">
    <property type="entry name" value="PDZ"/>
    <property type="match status" value="1"/>
</dbReference>
<dbReference type="SMART" id="SM00228">
    <property type="entry name" value="PDZ"/>
    <property type="match status" value="6"/>
</dbReference>
<comment type="caution">
    <text evidence="3">The sequence shown here is derived from an EMBL/GenBank/DDBJ whole genome shotgun (WGS) entry which is preliminary data.</text>
</comment>
<feature type="compositionally biased region" description="Basic and acidic residues" evidence="1">
    <location>
        <begin position="917"/>
        <end position="942"/>
    </location>
</feature>
<dbReference type="EMBL" id="JABAHT010000095">
    <property type="protein sequence ID" value="KAF4665397.1"/>
    <property type="molecule type" value="Genomic_DNA"/>
</dbReference>
<feature type="domain" description="PDZ" evidence="2">
    <location>
        <begin position="1027"/>
        <end position="1076"/>
    </location>
</feature>
<name>A0A7J6M1P5_PEROL</name>
<reference evidence="3 4" key="1">
    <citation type="submission" date="2020-04" db="EMBL/GenBank/DDBJ databases">
        <title>Perkinsus olseni comparative genomics.</title>
        <authorList>
            <person name="Bogema D.R."/>
        </authorList>
    </citation>
    <scope>NUCLEOTIDE SEQUENCE [LARGE SCALE GENOMIC DNA]</scope>
    <source>
        <strain evidence="3">ATCC PRA-179</strain>
    </source>
</reference>
<dbReference type="InterPro" id="IPR001478">
    <property type="entry name" value="PDZ"/>
</dbReference>